<dbReference type="Proteomes" id="UP001153050">
    <property type="component" value="Unassembled WGS sequence"/>
</dbReference>
<gene>
    <name evidence="1" type="ORF">MES5069_300004</name>
</gene>
<protein>
    <submittedName>
        <fullName evidence="1">Uncharacterized protein</fullName>
    </submittedName>
</protein>
<organism evidence="1 2">
    <name type="scientific">Mesorhizobium escarrei</name>
    <dbReference type="NCBI Taxonomy" id="666018"/>
    <lineage>
        <taxon>Bacteria</taxon>
        <taxon>Pseudomonadati</taxon>
        <taxon>Pseudomonadota</taxon>
        <taxon>Alphaproteobacteria</taxon>
        <taxon>Hyphomicrobiales</taxon>
        <taxon>Phyllobacteriaceae</taxon>
        <taxon>Mesorhizobium</taxon>
    </lineage>
</organism>
<proteinExistence type="predicted"/>
<comment type="caution">
    <text evidence="1">The sequence shown here is derived from an EMBL/GenBank/DDBJ whole genome shotgun (WGS) entry which is preliminary data.</text>
</comment>
<dbReference type="EMBL" id="CAKXZT010000125">
    <property type="protein sequence ID" value="CAH2402234.1"/>
    <property type="molecule type" value="Genomic_DNA"/>
</dbReference>
<keyword evidence="2" id="KW-1185">Reference proteome</keyword>
<name>A0ABN8JWR3_9HYPH</name>
<accession>A0ABN8JWR3</accession>
<sequence length="62" mass="6842">MAASLRSTTAFFKTTYAEEWTVAEVGRIVSPQGPLLCMHRKVWNGSWQCENATYSSTPDSAA</sequence>
<evidence type="ECO:0000313" key="1">
    <source>
        <dbReference type="EMBL" id="CAH2402234.1"/>
    </source>
</evidence>
<evidence type="ECO:0000313" key="2">
    <source>
        <dbReference type="Proteomes" id="UP001153050"/>
    </source>
</evidence>
<reference evidence="1 2" key="1">
    <citation type="submission" date="2022-03" db="EMBL/GenBank/DDBJ databases">
        <authorList>
            <person name="Brunel B."/>
        </authorList>
    </citation>
    <scope>NUCLEOTIDE SEQUENCE [LARGE SCALE GENOMIC DNA]</scope>
    <source>
        <strain evidence="1">STM5069sample</strain>
    </source>
</reference>